<evidence type="ECO:0000313" key="2">
    <source>
        <dbReference type="Proteomes" id="UP000035720"/>
    </source>
</evidence>
<reference evidence="1 2" key="1">
    <citation type="journal article" date="2013" name="ISME J.">
        <title>A metabolic model for members of the genus Tetrasphaera involved in enhanced biological phosphorus removal.</title>
        <authorList>
            <person name="Kristiansen R."/>
            <person name="Nguyen H.T.T."/>
            <person name="Saunders A.M."/>
            <person name="Nielsen J.L."/>
            <person name="Wimmer R."/>
            <person name="Le V.Q."/>
            <person name="McIlroy S.J."/>
            <person name="Petrovski S."/>
            <person name="Seviour R.J."/>
            <person name="Calteau A."/>
            <person name="Nielsen K.L."/>
            <person name="Nielsen P.H."/>
        </authorList>
    </citation>
    <scope>NUCLEOTIDE SEQUENCE [LARGE SCALE GENOMIC DNA]</scope>
    <source>
        <strain evidence="1 2">Ben 74</strain>
    </source>
</reference>
<name>A0A077MG39_9MICO</name>
<sequence>MAMITDAFHKTPLAAPQLTMQPPGGKTLVTLPNFFQVSWPDRGVLPGELDTLSAADWFGMNITLKPELNSITYSFGDGSTVGPTLNLGGPYPSGDITKTFDEAGEFQVSADAVYTGWVSIDGSEWIEIPGTVAIAGTPERVSVKTARNSLYLS</sequence>
<dbReference type="STRING" id="1193518.BN13_70022"/>
<keyword evidence="2" id="KW-1185">Reference proteome</keyword>
<dbReference type="EMBL" id="CAJC01000183">
    <property type="protein sequence ID" value="CCI54398.1"/>
    <property type="molecule type" value="Genomic_DNA"/>
</dbReference>
<evidence type="ECO:0000313" key="1">
    <source>
        <dbReference type="EMBL" id="CCI54398.1"/>
    </source>
</evidence>
<gene>
    <name evidence="1" type="ORF">BN13_70022</name>
</gene>
<protein>
    <recommendedName>
        <fullName evidence="3">PKD domain-containing protein</fullName>
    </recommendedName>
</protein>
<dbReference type="AlphaFoldDB" id="A0A077MG39"/>
<dbReference type="Proteomes" id="UP000035720">
    <property type="component" value="Unassembled WGS sequence"/>
</dbReference>
<proteinExistence type="predicted"/>
<evidence type="ECO:0008006" key="3">
    <source>
        <dbReference type="Google" id="ProtNLM"/>
    </source>
</evidence>
<comment type="caution">
    <text evidence="1">The sequence shown here is derived from an EMBL/GenBank/DDBJ whole genome shotgun (WGS) entry which is preliminary data.</text>
</comment>
<organism evidence="1 2">
    <name type="scientific">Nostocoides jenkinsii Ben 74</name>
    <dbReference type="NCBI Taxonomy" id="1193518"/>
    <lineage>
        <taxon>Bacteria</taxon>
        <taxon>Bacillati</taxon>
        <taxon>Actinomycetota</taxon>
        <taxon>Actinomycetes</taxon>
        <taxon>Micrococcales</taxon>
        <taxon>Intrasporangiaceae</taxon>
        <taxon>Nostocoides</taxon>
    </lineage>
</organism>
<accession>A0A077MG39</accession>